<comment type="caution">
    <text evidence="1">The sequence shown here is derived from an EMBL/GenBank/DDBJ whole genome shotgun (WGS) entry which is preliminary data.</text>
</comment>
<dbReference type="AlphaFoldDB" id="A0A1W0WP49"/>
<sequence>MEAVSLYIRKLHQSAASLDLILTTKSEFFIFWKGGLICHYLTEPGWKLDLILPSPSFGTSARTCRE</sequence>
<evidence type="ECO:0000313" key="2">
    <source>
        <dbReference type="Proteomes" id="UP000192578"/>
    </source>
</evidence>
<dbReference type="EMBL" id="MTYJ01000067">
    <property type="protein sequence ID" value="OQV16985.1"/>
    <property type="molecule type" value="Genomic_DNA"/>
</dbReference>
<gene>
    <name evidence="1" type="ORF">BV898_08849</name>
</gene>
<dbReference type="Proteomes" id="UP000192578">
    <property type="component" value="Unassembled WGS sequence"/>
</dbReference>
<keyword evidence="2" id="KW-1185">Reference proteome</keyword>
<evidence type="ECO:0000313" key="1">
    <source>
        <dbReference type="EMBL" id="OQV16985.1"/>
    </source>
</evidence>
<proteinExistence type="predicted"/>
<accession>A0A1W0WP49</accession>
<name>A0A1W0WP49_HYPEX</name>
<protein>
    <submittedName>
        <fullName evidence="1">Uncharacterized protein</fullName>
    </submittedName>
</protein>
<organism evidence="1 2">
    <name type="scientific">Hypsibius exemplaris</name>
    <name type="common">Freshwater tardigrade</name>
    <dbReference type="NCBI Taxonomy" id="2072580"/>
    <lineage>
        <taxon>Eukaryota</taxon>
        <taxon>Metazoa</taxon>
        <taxon>Ecdysozoa</taxon>
        <taxon>Tardigrada</taxon>
        <taxon>Eutardigrada</taxon>
        <taxon>Parachela</taxon>
        <taxon>Hypsibioidea</taxon>
        <taxon>Hypsibiidae</taxon>
        <taxon>Hypsibius</taxon>
    </lineage>
</organism>
<reference evidence="2" key="1">
    <citation type="submission" date="2017-01" db="EMBL/GenBank/DDBJ databases">
        <title>Comparative genomics of anhydrobiosis in the tardigrade Hypsibius dujardini.</title>
        <authorList>
            <person name="Yoshida Y."/>
            <person name="Koutsovoulos G."/>
            <person name="Laetsch D."/>
            <person name="Stevens L."/>
            <person name="Kumar S."/>
            <person name="Horikawa D."/>
            <person name="Ishino K."/>
            <person name="Komine S."/>
            <person name="Tomita M."/>
            <person name="Blaxter M."/>
            <person name="Arakawa K."/>
        </authorList>
    </citation>
    <scope>NUCLEOTIDE SEQUENCE [LARGE SCALE GENOMIC DNA]</scope>
    <source>
        <strain evidence="2">Z151</strain>
    </source>
</reference>